<dbReference type="AlphaFoldDB" id="A0A1N6EJF0"/>
<proteinExistence type="predicted"/>
<dbReference type="EMBL" id="FSRA01000001">
    <property type="protein sequence ID" value="SIN83166.1"/>
    <property type="molecule type" value="Genomic_DNA"/>
</dbReference>
<evidence type="ECO:0000313" key="3">
    <source>
        <dbReference type="Proteomes" id="UP000185003"/>
    </source>
</evidence>
<organism evidence="2 3">
    <name type="scientific">Chitinophaga niabensis</name>
    <dbReference type="NCBI Taxonomy" id="536979"/>
    <lineage>
        <taxon>Bacteria</taxon>
        <taxon>Pseudomonadati</taxon>
        <taxon>Bacteroidota</taxon>
        <taxon>Chitinophagia</taxon>
        <taxon>Chitinophagales</taxon>
        <taxon>Chitinophagaceae</taxon>
        <taxon>Chitinophaga</taxon>
    </lineage>
</organism>
<keyword evidence="1" id="KW-0812">Transmembrane</keyword>
<sequence>MDTVYRLSSYALFRQFLVTFFLQFFLSWFPYADKNIHNHRNIVPFFLY</sequence>
<evidence type="ECO:0000256" key="1">
    <source>
        <dbReference type="SAM" id="Phobius"/>
    </source>
</evidence>
<dbReference type="Proteomes" id="UP000185003">
    <property type="component" value="Unassembled WGS sequence"/>
</dbReference>
<accession>A0A1N6EJF0</accession>
<feature type="transmembrane region" description="Helical" evidence="1">
    <location>
        <begin position="12"/>
        <end position="31"/>
    </location>
</feature>
<evidence type="ECO:0000313" key="2">
    <source>
        <dbReference type="EMBL" id="SIN83166.1"/>
    </source>
</evidence>
<keyword evidence="3" id="KW-1185">Reference proteome</keyword>
<gene>
    <name evidence="2" type="ORF">SAMN04488055_1657</name>
</gene>
<name>A0A1N6EJF0_9BACT</name>
<reference evidence="2 3" key="1">
    <citation type="submission" date="2016-11" db="EMBL/GenBank/DDBJ databases">
        <authorList>
            <person name="Jaros S."/>
            <person name="Januszkiewicz K."/>
            <person name="Wedrychowicz H."/>
        </authorList>
    </citation>
    <scope>NUCLEOTIDE SEQUENCE [LARGE SCALE GENOMIC DNA]</scope>
    <source>
        <strain evidence="2 3">DSM 24787</strain>
    </source>
</reference>
<protein>
    <submittedName>
        <fullName evidence="2">Uncharacterized protein</fullName>
    </submittedName>
</protein>
<keyword evidence="1" id="KW-0472">Membrane</keyword>
<keyword evidence="1" id="KW-1133">Transmembrane helix</keyword>